<keyword evidence="10" id="KW-0238">DNA-binding</keyword>
<dbReference type="GO" id="GO:0008270">
    <property type="term" value="F:zinc ion binding"/>
    <property type="evidence" value="ECO:0007669"/>
    <property type="project" value="InterPro"/>
</dbReference>
<comment type="caution">
    <text evidence="15">The sequence shown here is derived from an EMBL/GenBank/DDBJ whole genome shotgun (WGS) entry which is preliminary data.</text>
</comment>
<comment type="cofactor">
    <cofactor evidence="2">
        <name>Zn(2+)</name>
        <dbReference type="ChEBI" id="CHEBI:29105"/>
    </cofactor>
</comment>
<evidence type="ECO:0000256" key="8">
    <source>
        <dbReference type="ARBA" id="ARBA00022833"/>
    </source>
</evidence>
<evidence type="ECO:0000256" key="6">
    <source>
        <dbReference type="ARBA" id="ARBA00022723"/>
    </source>
</evidence>
<dbReference type="InterPro" id="IPR009057">
    <property type="entry name" value="Homeodomain-like_sf"/>
</dbReference>
<evidence type="ECO:0000256" key="12">
    <source>
        <dbReference type="ARBA" id="ARBA00023163"/>
    </source>
</evidence>
<dbReference type="GO" id="GO:0005737">
    <property type="term" value="C:cytoplasm"/>
    <property type="evidence" value="ECO:0007669"/>
    <property type="project" value="TreeGrafter"/>
</dbReference>
<dbReference type="GO" id="GO:0006285">
    <property type="term" value="P:base-excision repair, AP site formation"/>
    <property type="evidence" value="ECO:0007669"/>
    <property type="project" value="TreeGrafter"/>
</dbReference>
<dbReference type="EMBL" id="BMGB01000001">
    <property type="protein sequence ID" value="GGA92885.1"/>
    <property type="molecule type" value="Genomic_DNA"/>
</dbReference>
<dbReference type="InterPro" id="IPR037046">
    <property type="entry name" value="AlkA_N_sf"/>
</dbReference>
<evidence type="ECO:0000256" key="13">
    <source>
        <dbReference type="ARBA" id="ARBA00023204"/>
    </source>
</evidence>
<dbReference type="GO" id="GO:0003700">
    <property type="term" value="F:DNA-binding transcription factor activity"/>
    <property type="evidence" value="ECO:0007669"/>
    <property type="project" value="InterPro"/>
</dbReference>
<name>A0A916WEW4_9MICO</name>
<evidence type="ECO:0000256" key="3">
    <source>
        <dbReference type="ARBA" id="ARBA00012000"/>
    </source>
</evidence>
<keyword evidence="5" id="KW-0808">Transferase</keyword>
<dbReference type="GO" id="GO:0008168">
    <property type="term" value="F:methyltransferase activity"/>
    <property type="evidence" value="ECO:0007669"/>
    <property type="project" value="UniProtKB-KW"/>
</dbReference>
<dbReference type="GO" id="GO:0032259">
    <property type="term" value="P:methylation"/>
    <property type="evidence" value="ECO:0007669"/>
    <property type="project" value="UniProtKB-KW"/>
</dbReference>
<dbReference type="PROSITE" id="PS00041">
    <property type="entry name" value="HTH_ARAC_FAMILY_1"/>
    <property type="match status" value="1"/>
</dbReference>
<dbReference type="Pfam" id="PF02805">
    <property type="entry name" value="Ada_Zn_binding"/>
    <property type="match status" value="1"/>
</dbReference>
<evidence type="ECO:0000256" key="1">
    <source>
        <dbReference type="ARBA" id="ARBA00000086"/>
    </source>
</evidence>
<dbReference type="PANTHER" id="PTHR43003:SF13">
    <property type="entry name" value="DNA-3-METHYLADENINE GLYCOSYLASE 2"/>
    <property type="match status" value="1"/>
</dbReference>
<dbReference type="InterPro" id="IPR023170">
    <property type="entry name" value="HhH_base_excis_C"/>
</dbReference>
<dbReference type="Pfam" id="PF06029">
    <property type="entry name" value="AlkA_N"/>
    <property type="match status" value="1"/>
</dbReference>
<gene>
    <name evidence="15" type="ORF">GCM10010979_04320</name>
</gene>
<dbReference type="RefSeq" id="WP_188509066.1">
    <property type="nucleotide sequence ID" value="NZ_BMGB01000001.1"/>
</dbReference>
<dbReference type="GO" id="GO:0032131">
    <property type="term" value="F:alkylated DNA binding"/>
    <property type="evidence" value="ECO:0007669"/>
    <property type="project" value="TreeGrafter"/>
</dbReference>
<dbReference type="Gene3D" id="3.40.10.10">
    <property type="entry name" value="DNA Methylphosphotriester Repair Domain"/>
    <property type="match status" value="1"/>
</dbReference>
<dbReference type="SUPFAM" id="SSF48150">
    <property type="entry name" value="DNA-glycosylase"/>
    <property type="match status" value="1"/>
</dbReference>
<dbReference type="PROSITE" id="PS01124">
    <property type="entry name" value="HTH_ARAC_FAMILY_2"/>
    <property type="match status" value="1"/>
</dbReference>
<keyword evidence="16" id="KW-1185">Reference proteome</keyword>
<dbReference type="Proteomes" id="UP000606922">
    <property type="component" value="Unassembled WGS sequence"/>
</dbReference>
<dbReference type="InterPro" id="IPR010316">
    <property type="entry name" value="AlkA_N"/>
</dbReference>
<evidence type="ECO:0000313" key="16">
    <source>
        <dbReference type="Proteomes" id="UP000606922"/>
    </source>
</evidence>
<evidence type="ECO:0000313" key="15">
    <source>
        <dbReference type="EMBL" id="GGA92885.1"/>
    </source>
</evidence>
<evidence type="ECO:0000256" key="10">
    <source>
        <dbReference type="ARBA" id="ARBA00023125"/>
    </source>
</evidence>
<dbReference type="InterPro" id="IPR035451">
    <property type="entry name" value="Ada-like_dom_sf"/>
</dbReference>
<accession>A0A916WEW4</accession>
<evidence type="ECO:0000256" key="9">
    <source>
        <dbReference type="ARBA" id="ARBA00023015"/>
    </source>
</evidence>
<dbReference type="Gene3D" id="1.10.340.30">
    <property type="entry name" value="Hypothetical protein, domain 2"/>
    <property type="match status" value="1"/>
</dbReference>
<dbReference type="SUPFAM" id="SSF57884">
    <property type="entry name" value="Ada DNA repair protein, N-terminal domain (N-Ada 10)"/>
    <property type="match status" value="1"/>
</dbReference>
<dbReference type="SUPFAM" id="SSF55945">
    <property type="entry name" value="TATA-box binding protein-like"/>
    <property type="match status" value="1"/>
</dbReference>
<dbReference type="InterPro" id="IPR004026">
    <property type="entry name" value="Ada_DNA_repair_Zn-bd"/>
</dbReference>
<comment type="catalytic activity">
    <reaction evidence="1">
        <text>Hydrolysis of alkylated DNA, releasing 3-methyladenine, 3-methylguanine, 7-methylguanine and 7-methyladenine.</text>
        <dbReference type="EC" id="3.2.2.21"/>
    </reaction>
</comment>
<dbReference type="InterPro" id="IPR018062">
    <property type="entry name" value="HTH_AraC-typ_CS"/>
</dbReference>
<organism evidence="15 16">
    <name type="scientific">Conyzicola nivalis</name>
    <dbReference type="NCBI Taxonomy" id="1477021"/>
    <lineage>
        <taxon>Bacteria</taxon>
        <taxon>Bacillati</taxon>
        <taxon>Actinomycetota</taxon>
        <taxon>Actinomycetes</taxon>
        <taxon>Micrococcales</taxon>
        <taxon>Microbacteriaceae</taxon>
        <taxon>Conyzicola</taxon>
    </lineage>
</organism>
<protein>
    <recommendedName>
        <fullName evidence="3">DNA-3-methyladenine glycosylase II</fullName>
        <ecNumber evidence="3">3.2.2.21</ecNumber>
    </recommendedName>
</protein>
<evidence type="ECO:0000259" key="14">
    <source>
        <dbReference type="PROSITE" id="PS01124"/>
    </source>
</evidence>
<dbReference type="PANTHER" id="PTHR43003">
    <property type="entry name" value="DNA-3-METHYLADENINE GLYCOSYLASE"/>
    <property type="match status" value="1"/>
</dbReference>
<dbReference type="GO" id="GO:0006307">
    <property type="term" value="P:DNA alkylation repair"/>
    <property type="evidence" value="ECO:0007669"/>
    <property type="project" value="TreeGrafter"/>
</dbReference>
<reference evidence="15" key="1">
    <citation type="journal article" date="2014" name="Int. J. Syst. Evol. Microbiol.">
        <title>Complete genome sequence of Corynebacterium casei LMG S-19264T (=DSM 44701T), isolated from a smear-ripened cheese.</title>
        <authorList>
            <consortium name="US DOE Joint Genome Institute (JGI-PGF)"/>
            <person name="Walter F."/>
            <person name="Albersmeier A."/>
            <person name="Kalinowski J."/>
            <person name="Ruckert C."/>
        </authorList>
    </citation>
    <scope>NUCLEOTIDE SEQUENCE</scope>
    <source>
        <strain evidence="15">CGMCC 1.12813</strain>
    </source>
</reference>
<keyword evidence="12" id="KW-0804">Transcription</keyword>
<dbReference type="Gene3D" id="1.10.10.60">
    <property type="entry name" value="Homeodomain-like"/>
    <property type="match status" value="1"/>
</dbReference>
<dbReference type="InterPro" id="IPR003265">
    <property type="entry name" value="HhH-GPD_domain"/>
</dbReference>
<evidence type="ECO:0000256" key="4">
    <source>
        <dbReference type="ARBA" id="ARBA00022603"/>
    </source>
</evidence>
<sequence>MNTPTVHTSTVHTATHDPRFAERYRAMSSRDSRFDGQFITGVHSTGIYCRPSCPAMTPHAKNVSFYRTAAAAHEAGLRACKRCLPDAVPGSPDWNTNDDLASRAMRLIADGVVERDGVTGLAARLGYTTRHLTRVLVAELGAGPLALARANRAQNARTLLLSTELSIADVAFAAGFSSIRQFNDTIAAVYESTPSALRRAKRLPAAATDGASISLRLPARAPFDGEGLLGFLGDHAVAGLETVDGGTFERRVRLPHGLATVRLSLDGPAAVRCEAKLDSLADVSTLVTRVRRLFDLDADSVAIDAALSTDDTLAPLVAALPGLRLPGSLDAEETLFRTLVGQQISVAAARTVLARLTTELGTDGLFPTAAQMAGSEGVIRGPAARVRTIMGVAEAAANGGLALDLGTPVGEFTERLVALPGVGPWTAGYLAMRVLGNPDVLLASDLVVLQTAGSLGLASTRKALANHGERWAPWRSYATLHLWRARVTARDARARTIVG</sequence>
<dbReference type="SMART" id="SM00478">
    <property type="entry name" value="ENDO3c"/>
    <property type="match status" value="1"/>
</dbReference>
<keyword evidence="8" id="KW-0862">Zinc</keyword>
<evidence type="ECO:0000256" key="2">
    <source>
        <dbReference type="ARBA" id="ARBA00001947"/>
    </source>
</evidence>
<dbReference type="Gene3D" id="3.30.310.20">
    <property type="entry name" value="DNA-3-methyladenine glycosylase AlkA, N-terminal domain"/>
    <property type="match status" value="1"/>
</dbReference>
<keyword evidence="4" id="KW-0489">Methyltransferase</keyword>
<keyword evidence="6" id="KW-0479">Metal-binding</keyword>
<dbReference type="InterPro" id="IPR018060">
    <property type="entry name" value="HTH_AraC"/>
</dbReference>
<dbReference type="GO" id="GO:0043565">
    <property type="term" value="F:sequence-specific DNA binding"/>
    <property type="evidence" value="ECO:0007669"/>
    <property type="project" value="InterPro"/>
</dbReference>
<dbReference type="CDD" id="cd00056">
    <property type="entry name" value="ENDO3c"/>
    <property type="match status" value="1"/>
</dbReference>
<dbReference type="InterPro" id="IPR051912">
    <property type="entry name" value="Alkylbase_DNA_Glycosylase/TA"/>
</dbReference>
<dbReference type="EC" id="3.2.2.21" evidence="3"/>
<keyword evidence="11" id="KW-0010">Activator</keyword>
<keyword evidence="13" id="KW-0234">DNA repair</keyword>
<dbReference type="InterPro" id="IPR011257">
    <property type="entry name" value="DNA_glycosylase"/>
</dbReference>
<evidence type="ECO:0000256" key="5">
    <source>
        <dbReference type="ARBA" id="ARBA00022679"/>
    </source>
</evidence>
<dbReference type="Gene3D" id="1.10.1670.10">
    <property type="entry name" value="Helix-hairpin-Helix base-excision DNA repair enzymes (C-terminal)"/>
    <property type="match status" value="1"/>
</dbReference>
<dbReference type="GO" id="GO:0043916">
    <property type="term" value="F:DNA-7-methylguanine glycosylase activity"/>
    <property type="evidence" value="ECO:0007669"/>
    <property type="project" value="TreeGrafter"/>
</dbReference>
<dbReference type="GO" id="GO:0008725">
    <property type="term" value="F:DNA-3-methyladenine glycosylase activity"/>
    <property type="evidence" value="ECO:0007669"/>
    <property type="project" value="TreeGrafter"/>
</dbReference>
<dbReference type="AlphaFoldDB" id="A0A916WEW4"/>
<dbReference type="SMART" id="SM00342">
    <property type="entry name" value="HTH_ARAC"/>
    <property type="match status" value="1"/>
</dbReference>
<proteinExistence type="predicted"/>
<dbReference type="SUPFAM" id="SSF46689">
    <property type="entry name" value="Homeodomain-like"/>
    <property type="match status" value="1"/>
</dbReference>
<dbReference type="GO" id="GO:0032993">
    <property type="term" value="C:protein-DNA complex"/>
    <property type="evidence" value="ECO:0007669"/>
    <property type="project" value="TreeGrafter"/>
</dbReference>
<reference evidence="15" key="2">
    <citation type="submission" date="2020-09" db="EMBL/GenBank/DDBJ databases">
        <authorList>
            <person name="Sun Q."/>
            <person name="Zhou Y."/>
        </authorList>
    </citation>
    <scope>NUCLEOTIDE SEQUENCE</scope>
    <source>
        <strain evidence="15">CGMCC 1.12813</strain>
    </source>
</reference>
<dbReference type="SMART" id="SM01009">
    <property type="entry name" value="AlkA_N"/>
    <property type="match status" value="1"/>
</dbReference>
<dbReference type="Pfam" id="PF12833">
    <property type="entry name" value="HTH_18"/>
    <property type="match status" value="1"/>
</dbReference>
<evidence type="ECO:0000256" key="7">
    <source>
        <dbReference type="ARBA" id="ARBA00022763"/>
    </source>
</evidence>
<evidence type="ECO:0000256" key="11">
    <source>
        <dbReference type="ARBA" id="ARBA00023159"/>
    </source>
</evidence>
<keyword evidence="7" id="KW-0227">DNA damage</keyword>
<feature type="domain" description="HTH araC/xylS-type" evidence="14">
    <location>
        <begin position="102"/>
        <end position="200"/>
    </location>
</feature>
<keyword evidence="9" id="KW-0805">Transcription regulation</keyword>